<dbReference type="InterPro" id="IPR007110">
    <property type="entry name" value="Ig-like_dom"/>
</dbReference>
<evidence type="ECO:0000259" key="3">
    <source>
        <dbReference type="PROSITE" id="PS50835"/>
    </source>
</evidence>
<dbReference type="RefSeq" id="XP_031427944.2">
    <property type="nucleotide sequence ID" value="XM_031572084.2"/>
</dbReference>
<accession>A0A6P8FNN7</accession>
<protein>
    <submittedName>
        <fullName evidence="5">Uncharacterized protein LOC116221488</fullName>
    </submittedName>
</protein>
<dbReference type="OrthoDB" id="6353782at2759"/>
<dbReference type="AlphaFoldDB" id="A0A6P8FNN7"/>
<keyword evidence="1" id="KW-0732">Signal</keyword>
<dbReference type="Proteomes" id="UP000515152">
    <property type="component" value="Chromosome 8"/>
</dbReference>
<dbReference type="GeneID" id="116221488"/>
<keyword evidence="2" id="KW-0325">Glycoprotein</keyword>
<sequence length="313" mass="34228">MQPSALCLKYEPPNSSSGFGACNGTAQFHCQNNSLVLNTVIYEHEGTYMEKIISQDGSVKKIYITLKIISPPLITNVSIISTHSTLIIMCEVRGRNASTRWLKDGVALQNMNLTLMVHEPTWRDCGNYTCLATSEGGSSEAHVNINGAICKKDPDIGHGNEMSITIGITSAVICVLGLCIIPVCIKQYFAGTCCNKSRTPEDIGDTGPNDAAMEERHVYDELNNVQPNSSEAVQLPYVYTDFIPVKLSRSHSEEAQVEDATGYSTIGDVLDQAQTLQVLDQARTLQVLDQARTLQVLDQAQTLQVLDQKLQST</sequence>
<evidence type="ECO:0000256" key="2">
    <source>
        <dbReference type="ARBA" id="ARBA00023180"/>
    </source>
</evidence>
<reference evidence="5" key="1">
    <citation type="submission" date="2025-08" db="UniProtKB">
        <authorList>
            <consortium name="RefSeq"/>
        </authorList>
    </citation>
    <scope>IDENTIFICATION</scope>
</reference>
<dbReference type="PROSITE" id="PS50835">
    <property type="entry name" value="IG_LIKE"/>
    <property type="match status" value="1"/>
</dbReference>
<evidence type="ECO:0000313" key="5">
    <source>
        <dbReference type="RefSeq" id="XP_031427944.2"/>
    </source>
</evidence>
<organism evidence="4 5">
    <name type="scientific">Clupea harengus</name>
    <name type="common">Atlantic herring</name>
    <dbReference type="NCBI Taxonomy" id="7950"/>
    <lineage>
        <taxon>Eukaryota</taxon>
        <taxon>Metazoa</taxon>
        <taxon>Chordata</taxon>
        <taxon>Craniata</taxon>
        <taxon>Vertebrata</taxon>
        <taxon>Euteleostomi</taxon>
        <taxon>Actinopterygii</taxon>
        <taxon>Neopterygii</taxon>
        <taxon>Teleostei</taxon>
        <taxon>Clupei</taxon>
        <taxon>Clupeiformes</taxon>
        <taxon>Clupeoidei</taxon>
        <taxon>Clupeidae</taxon>
        <taxon>Clupea</taxon>
    </lineage>
</organism>
<dbReference type="PANTHER" id="PTHR44427">
    <property type="entry name" value="CARCINOEMBRYONIC ANTIGEN-RELATED CELL ADHESION MOLECULE 19"/>
    <property type="match status" value="1"/>
</dbReference>
<keyword evidence="4" id="KW-1185">Reference proteome</keyword>
<dbReference type="KEGG" id="char:116221488"/>
<gene>
    <name evidence="5" type="primary">LOC116221488</name>
</gene>
<evidence type="ECO:0000313" key="4">
    <source>
        <dbReference type="Proteomes" id="UP000515152"/>
    </source>
</evidence>
<proteinExistence type="predicted"/>
<dbReference type="InterPro" id="IPR050831">
    <property type="entry name" value="CEA_cell_adhesion"/>
</dbReference>
<evidence type="ECO:0000256" key="1">
    <source>
        <dbReference type="ARBA" id="ARBA00022729"/>
    </source>
</evidence>
<feature type="domain" description="Ig-like" evidence="3">
    <location>
        <begin position="72"/>
        <end position="146"/>
    </location>
</feature>
<name>A0A6P8FNN7_CLUHA</name>
<dbReference type="PANTHER" id="PTHR44427:SF5">
    <property type="entry name" value="V-SET AND IMMUNOGLOBULIN DOMAIN-CONTAINING PROTEIN 10-LIKE"/>
    <property type="match status" value="1"/>
</dbReference>